<dbReference type="PANTHER" id="PTHR47592:SF29">
    <property type="entry name" value="ZINC FINGER, CCHC-TYPE"/>
    <property type="match status" value="1"/>
</dbReference>
<dbReference type="PANTHER" id="PTHR47592">
    <property type="entry name" value="PBF68 PROTEIN"/>
    <property type="match status" value="1"/>
</dbReference>
<feature type="region of interest" description="Disordered" evidence="1">
    <location>
        <begin position="109"/>
        <end position="137"/>
    </location>
</feature>
<feature type="region of interest" description="Disordered" evidence="1">
    <location>
        <begin position="85"/>
        <end position="104"/>
    </location>
</feature>
<evidence type="ECO:0000256" key="1">
    <source>
        <dbReference type="SAM" id="MobiDB-lite"/>
    </source>
</evidence>
<feature type="compositionally biased region" description="Basic and acidic residues" evidence="1">
    <location>
        <begin position="85"/>
        <end position="94"/>
    </location>
</feature>
<evidence type="ECO:0000313" key="4">
    <source>
        <dbReference type="EMBL" id="GEU81510.1"/>
    </source>
</evidence>
<comment type="caution">
    <text evidence="4">The sequence shown here is derived from an EMBL/GenBank/DDBJ whole genome shotgun (WGS) entry which is preliminary data.</text>
</comment>
<organism evidence="4">
    <name type="scientific">Tanacetum cinerariifolium</name>
    <name type="common">Dalmatian daisy</name>
    <name type="synonym">Chrysanthemum cinerariifolium</name>
    <dbReference type="NCBI Taxonomy" id="118510"/>
    <lineage>
        <taxon>Eukaryota</taxon>
        <taxon>Viridiplantae</taxon>
        <taxon>Streptophyta</taxon>
        <taxon>Embryophyta</taxon>
        <taxon>Tracheophyta</taxon>
        <taxon>Spermatophyta</taxon>
        <taxon>Magnoliopsida</taxon>
        <taxon>eudicotyledons</taxon>
        <taxon>Gunneridae</taxon>
        <taxon>Pentapetalae</taxon>
        <taxon>asterids</taxon>
        <taxon>campanulids</taxon>
        <taxon>Asterales</taxon>
        <taxon>Asteraceae</taxon>
        <taxon>Asteroideae</taxon>
        <taxon>Anthemideae</taxon>
        <taxon>Anthemidinae</taxon>
        <taxon>Tanacetum</taxon>
    </lineage>
</organism>
<reference evidence="4" key="1">
    <citation type="journal article" date="2019" name="Sci. Rep.">
        <title>Draft genome of Tanacetum cinerariifolium, the natural source of mosquito coil.</title>
        <authorList>
            <person name="Yamashiro T."/>
            <person name="Shiraishi A."/>
            <person name="Satake H."/>
            <person name="Nakayama K."/>
        </authorList>
    </citation>
    <scope>NUCLEOTIDE SEQUENCE</scope>
</reference>
<sequence length="593" mass="67298">MAEEDALLAFQHECGDSFMEQYNELLTILGRFTQHKMNMDRPFRSLVSLKNFHPSWKDFKHTLKHLKEELTHVELGSHLRIKESLKMQDSDKPKGNNVAGPSVVNMVDHNNYSRYNDNKGKHKHHDNTRTDPNKKSKVTCWKCRKPGHLKKDSKGVNVDNKANGSGTKGLNDDVAWWVDCGAIIHVCKDRCWFKTYESLNDGFILHIGNESTALLHEHGCVDLKFGFGVIVSLFNVLHVPNIRKNLGSSSVLNNCGYKHVIESNKFVLSKHGDVHFKRMQDMSKDGLLPAFNMDTKKTRDEVSDQHSYCFNVEDNHKTFDKAMKSQDVAFWKEAINDEMDSIMGNNTCVLADLPPGCKPLGCKLIFKRKLKVDGTIKKFKERLVIQGFKQKSRIDYFNTYTLVACISTMRLLIAMALIHNLIIHQMDVKTTFLNGDLDEEVDLTKEFLSSRFSMKDMEEADVILVSTPMDISKKLMPNNGQVISQLEYTSNPGTQHWQASQRVTLLQAGSATLKIIRLQAAGVATLEKAYSQMYNKKSRHLGVRHSMIRELITNGVISIEFVRSQQNLADHLTKGLAKDLVIKSAEGMGLKSN</sequence>
<dbReference type="Pfam" id="PF07727">
    <property type="entry name" value="RVT_2"/>
    <property type="match status" value="1"/>
</dbReference>
<proteinExistence type="predicted"/>
<accession>A0A6L2N5U4</accession>
<dbReference type="InterPro" id="IPR013103">
    <property type="entry name" value="RVT_2"/>
</dbReference>
<feature type="domain" description="Retrovirus-related Pol polyprotein from transposon TNT 1-94-like beta-barrel" evidence="3">
    <location>
        <begin position="176"/>
        <end position="257"/>
    </location>
</feature>
<feature type="domain" description="Reverse transcriptase Ty1/copia-type" evidence="2">
    <location>
        <begin position="345"/>
        <end position="441"/>
    </location>
</feature>
<dbReference type="InterPro" id="IPR054722">
    <property type="entry name" value="PolX-like_BBD"/>
</dbReference>
<evidence type="ECO:0000259" key="3">
    <source>
        <dbReference type="Pfam" id="PF22936"/>
    </source>
</evidence>
<dbReference type="Pfam" id="PF22936">
    <property type="entry name" value="Pol_BBD"/>
    <property type="match status" value="1"/>
</dbReference>
<name>A0A6L2N5U4_TANCI</name>
<gene>
    <name evidence="4" type="ORF">Tci_053488</name>
</gene>
<protein>
    <submittedName>
        <fullName evidence="4">Zinc finger, CCHC-type</fullName>
    </submittedName>
</protein>
<dbReference type="EMBL" id="BKCJ010008296">
    <property type="protein sequence ID" value="GEU81510.1"/>
    <property type="molecule type" value="Genomic_DNA"/>
</dbReference>
<evidence type="ECO:0000259" key="2">
    <source>
        <dbReference type="Pfam" id="PF07727"/>
    </source>
</evidence>
<dbReference type="AlphaFoldDB" id="A0A6L2N5U4"/>